<evidence type="ECO:0000313" key="5">
    <source>
        <dbReference type="Proteomes" id="UP000321528"/>
    </source>
</evidence>
<keyword evidence="1" id="KW-0732">Signal</keyword>
<gene>
    <name evidence="2" type="ORF">D2U88_08375</name>
    <name evidence="3" type="ORF">FQ019_08305</name>
</gene>
<dbReference type="Proteomes" id="UP000284189">
    <property type="component" value="Unassembled WGS sequence"/>
</dbReference>
<evidence type="ECO:0000313" key="4">
    <source>
        <dbReference type="Proteomes" id="UP000284189"/>
    </source>
</evidence>
<proteinExistence type="predicted"/>
<evidence type="ECO:0000256" key="1">
    <source>
        <dbReference type="SAM" id="SignalP"/>
    </source>
</evidence>
<protein>
    <submittedName>
        <fullName evidence="2">Uncharacterized protein</fullName>
    </submittedName>
</protein>
<feature type="chain" id="PRO_5018975452" evidence="1">
    <location>
        <begin position="20"/>
        <end position="266"/>
    </location>
</feature>
<accession>A0A418N8M2</accession>
<dbReference type="Proteomes" id="UP000321528">
    <property type="component" value="Unassembled WGS sequence"/>
</dbReference>
<dbReference type="EMBL" id="QXFJ01000019">
    <property type="protein sequence ID" value="RIV71134.1"/>
    <property type="molecule type" value="Genomic_DNA"/>
</dbReference>
<evidence type="ECO:0000313" key="2">
    <source>
        <dbReference type="EMBL" id="RIV71134.1"/>
    </source>
</evidence>
<dbReference type="PROSITE" id="PS51257">
    <property type="entry name" value="PROKAR_LIPOPROTEIN"/>
    <property type="match status" value="1"/>
</dbReference>
<reference evidence="3 5" key="2">
    <citation type="submission" date="2019-07" db="EMBL/GenBank/DDBJ databases">
        <title>Draft genome of two Muricauda strains isolated from deep sea.</title>
        <authorList>
            <person name="Sun C."/>
        </authorList>
    </citation>
    <scope>NUCLEOTIDE SEQUENCE [LARGE SCALE GENOMIC DNA]</scope>
    <source>
        <strain evidence="3 5">NH166</strain>
    </source>
</reference>
<feature type="signal peptide" evidence="1">
    <location>
        <begin position="1"/>
        <end position="19"/>
    </location>
</feature>
<dbReference type="OrthoDB" id="1118190at2"/>
<reference evidence="2 4" key="1">
    <citation type="submission" date="2018-08" db="EMBL/GenBank/DDBJ databases">
        <title>Proposal of Muricauda 72 sp.nov. and Muricauda NH166 sp.nov., isolated from seawater.</title>
        <authorList>
            <person name="Cheng H."/>
            <person name="Wu Y.-H."/>
            <person name="Guo L.-L."/>
            <person name="Xu X.-W."/>
        </authorList>
    </citation>
    <scope>NUCLEOTIDE SEQUENCE [LARGE SCALE GENOMIC DNA]</scope>
    <source>
        <strain evidence="2 4">NH166</strain>
    </source>
</reference>
<keyword evidence="5" id="KW-1185">Reference proteome</keyword>
<organism evidence="2 4">
    <name type="scientific">Flagellimonas aequoris</name>
    <dbReference type="NCBI Taxonomy" id="2306997"/>
    <lineage>
        <taxon>Bacteria</taxon>
        <taxon>Pseudomonadati</taxon>
        <taxon>Bacteroidota</taxon>
        <taxon>Flavobacteriia</taxon>
        <taxon>Flavobacteriales</taxon>
        <taxon>Flavobacteriaceae</taxon>
        <taxon>Flagellimonas</taxon>
    </lineage>
</organism>
<comment type="caution">
    <text evidence="2">The sequence shown here is derived from an EMBL/GenBank/DDBJ whole genome shotgun (WGS) entry which is preliminary data.</text>
</comment>
<dbReference type="AlphaFoldDB" id="A0A418N8M2"/>
<evidence type="ECO:0000313" key="3">
    <source>
        <dbReference type="EMBL" id="TXK02509.1"/>
    </source>
</evidence>
<name>A0A418N8M2_9FLAO</name>
<dbReference type="EMBL" id="VNWL01000018">
    <property type="protein sequence ID" value="TXK02509.1"/>
    <property type="molecule type" value="Genomic_DNA"/>
</dbReference>
<sequence>MFYKMHYKLGITIALSVWASSCNNGPKIVEPSTDKGVANVENPFQVDPKLEVKPATNPFGDALHQVKVEEVLPTTRYVYLKVTEAGKSFWIATRKMEVAPGEDYFYQGGLLKTNFESQEYKRMFDTIYLVSNLVSRDHSKHINNASPSNMPSPNMDSKEDIPMHSDQELVHKGTVRIADVVNDPKKFEGHTIQIKGICTKINPNIMDRNWIHVKDGSKDDYDLVITSDSYIPEGKEFTMRAVVHLNQDFGAGYAYDLILEHGVLVE</sequence>